<dbReference type="PROSITE" id="PS51191">
    <property type="entry name" value="FEMABX"/>
    <property type="match status" value="1"/>
</dbReference>
<dbReference type="Gene3D" id="3.40.630.30">
    <property type="match status" value="1"/>
</dbReference>
<dbReference type="GO" id="GO:0016755">
    <property type="term" value="F:aminoacyltransferase activity"/>
    <property type="evidence" value="ECO:0007669"/>
    <property type="project" value="InterPro"/>
</dbReference>
<evidence type="ECO:0000256" key="1">
    <source>
        <dbReference type="ARBA" id="ARBA00009943"/>
    </source>
</evidence>
<dbReference type="GO" id="GO:0008360">
    <property type="term" value="P:regulation of cell shape"/>
    <property type="evidence" value="ECO:0007669"/>
    <property type="project" value="UniProtKB-KW"/>
</dbReference>
<name>A0A1W1CR99_9ZZZZ</name>
<keyword evidence="6" id="KW-0961">Cell wall biogenesis/degradation</keyword>
<dbReference type="InterPro" id="IPR003447">
    <property type="entry name" value="FEMABX"/>
</dbReference>
<dbReference type="PANTHER" id="PTHR36174">
    <property type="entry name" value="LIPID II:GLYCINE GLYCYLTRANSFERASE"/>
    <property type="match status" value="1"/>
</dbReference>
<evidence type="ECO:0000256" key="3">
    <source>
        <dbReference type="ARBA" id="ARBA00022960"/>
    </source>
</evidence>
<evidence type="ECO:0000256" key="2">
    <source>
        <dbReference type="ARBA" id="ARBA00022679"/>
    </source>
</evidence>
<dbReference type="InterPro" id="IPR050644">
    <property type="entry name" value="PG_Glycine_Bridge_Synth"/>
</dbReference>
<protein>
    <recommendedName>
        <fullName evidence="7">BioF2-like acetyltransferase domain-containing protein</fullName>
    </recommendedName>
</protein>
<keyword evidence="3" id="KW-0133">Cell shape</keyword>
<keyword evidence="4" id="KW-0573">Peptidoglycan synthesis</keyword>
<proteinExistence type="inferred from homology"/>
<evidence type="ECO:0000259" key="7">
    <source>
        <dbReference type="Pfam" id="PF13480"/>
    </source>
</evidence>
<dbReference type="GO" id="GO:0009252">
    <property type="term" value="P:peptidoglycan biosynthetic process"/>
    <property type="evidence" value="ECO:0007669"/>
    <property type="project" value="UniProtKB-KW"/>
</dbReference>
<reference evidence="8" key="1">
    <citation type="submission" date="2016-10" db="EMBL/GenBank/DDBJ databases">
        <authorList>
            <person name="de Groot N.N."/>
        </authorList>
    </citation>
    <scope>NUCLEOTIDE SEQUENCE</scope>
</reference>
<evidence type="ECO:0000256" key="6">
    <source>
        <dbReference type="ARBA" id="ARBA00023316"/>
    </source>
</evidence>
<dbReference type="GO" id="GO:0071555">
    <property type="term" value="P:cell wall organization"/>
    <property type="evidence" value="ECO:0007669"/>
    <property type="project" value="UniProtKB-KW"/>
</dbReference>
<dbReference type="AlphaFoldDB" id="A0A1W1CR99"/>
<comment type="similarity">
    <text evidence="1">Belongs to the FemABX family.</text>
</comment>
<dbReference type="EMBL" id="FPHN01000245">
    <property type="protein sequence ID" value="SFV68253.1"/>
    <property type="molecule type" value="Genomic_DNA"/>
</dbReference>
<keyword evidence="5" id="KW-0012">Acyltransferase</keyword>
<gene>
    <name evidence="8" type="ORF">MNB_SV-14-513</name>
</gene>
<organism evidence="8">
    <name type="scientific">hydrothermal vent metagenome</name>
    <dbReference type="NCBI Taxonomy" id="652676"/>
    <lineage>
        <taxon>unclassified sequences</taxon>
        <taxon>metagenomes</taxon>
        <taxon>ecological metagenomes</taxon>
    </lineage>
</organism>
<evidence type="ECO:0000256" key="4">
    <source>
        <dbReference type="ARBA" id="ARBA00022984"/>
    </source>
</evidence>
<dbReference type="PANTHER" id="PTHR36174:SF1">
    <property type="entry name" value="LIPID II:GLYCINE GLYCYLTRANSFERASE"/>
    <property type="match status" value="1"/>
</dbReference>
<evidence type="ECO:0000313" key="8">
    <source>
        <dbReference type="EMBL" id="SFV68253.1"/>
    </source>
</evidence>
<sequence length="311" mass="36765">MTNIEKYRKYSKENRNIPLYSRDWWLDATCSEGSWDVALVEIDNKIVASMPFYIKKRAFFRAITLPKLTQTMGPYIEYPKNQTLYKRLSYEKKIMNKLIEQLPKVDMFNQSFHHNITNWLPFYWQGYKQSTGYTYIIEDLSNMDKVFKGFTSSTRNDIRKAEKNGIKVIDSEDIEAFYEIIKLTFKKKKLKARESLEFIKELYLKAKEKDAIMMKFAVKDDVVYSVSLCFYDNKTLYEIMAGSNRYINLLGSQQLLKLEVMRFASEKSLSFDFEGSMVEGVEYRNRSFGAVQTPYFNITKIDSKILKLLHC</sequence>
<keyword evidence="2" id="KW-0808">Transferase</keyword>
<feature type="domain" description="BioF2-like acetyltransferase" evidence="7">
    <location>
        <begin position="153"/>
        <end position="273"/>
    </location>
</feature>
<dbReference type="Pfam" id="PF13480">
    <property type="entry name" value="Acetyltransf_6"/>
    <property type="match status" value="1"/>
</dbReference>
<dbReference type="InterPro" id="IPR038740">
    <property type="entry name" value="BioF2-like_GNAT_dom"/>
</dbReference>
<dbReference type="InterPro" id="IPR016181">
    <property type="entry name" value="Acyl_CoA_acyltransferase"/>
</dbReference>
<accession>A0A1W1CR99</accession>
<evidence type="ECO:0000256" key="5">
    <source>
        <dbReference type="ARBA" id="ARBA00023315"/>
    </source>
</evidence>
<dbReference type="SUPFAM" id="SSF55729">
    <property type="entry name" value="Acyl-CoA N-acyltransferases (Nat)"/>
    <property type="match status" value="1"/>
</dbReference>